<reference evidence="3 4" key="1">
    <citation type="submission" date="2024-04" db="EMBL/GenBank/DDBJ databases">
        <title>Phyllosticta paracitricarpa is synonymous to the EU quarantine fungus P. citricarpa based on phylogenomic analyses.</title>
        <authorList>
            <consortium name="Lawrence Berkeley National Laboratory"/>
            <person name="Van Ingen-Buijs V.A."/>
            <person name="Van Westerhoven A.C."/>
            <person name="Haridas S."/>
            <person name="Skiadas P."/>
            <person name="Martin F."/>
            <person name="Groenewald J.Z."/>
            <person name="Crous P.W."/>
            <person name="Seidl M.F."/>
        </authorList>
    </citation>
    <scope>NUCLEOTIDE SEQUENCE [LARGE SCALE GENOMIC DNA]</scope>
    <source>
        <strain evidence="3 4">CBS 123371</strain>
    </source>
</reference>
<keyword evidence="4" id="KW-1185">Reference proteome</keyword>
<name>A0ABR1KQF8_9PEZI</name>
<organism evidence="3 4">
    <name type="scientific">Phyllosticta citriasiana</name>
    <dbReference type="NCBI Taxonomy" id="595635"/>
    <lineage>
        <taxon>Eukaryota</taxon>
        <taxon>Fungi</taxon>
        <taxon>Dikarya</taxon>
        <taxon>Ascomycota</taxon>
        <taxon>Pezizomycotina</taxon>
        <taxon>Dothideomycetes</taxon>
        <taxon>Dothideomycetes incertae sedis</taxon>
        <taxon>Botryosphaeriales</taxon>
        <taxon>Phyllostictaceae</taxon>
        <taxon>Phyllosticta</taxon>
    </lineage>
</organism>
<evidence type="ECO:0000256" key="1">
    <source>
        <dbReference type="SAM" id="MobiDB-lite"/>
    </source>
</evidence>
<proteinExistence type="predicted"/>
<feature type="chain" id="PRO_5045793278" description="Secreted protein" evidence="2">
    <location>
        <begin position="21"/>
        <end position="132"/>
    </location>
</feature>
<feature type="compositionally biased region" description="Basic and acidic residues" evidence="1">
    <location>
        <begin position="38"/>
        <end position="48"/>
    </location>
</feature>
<feature type="compositionally biased region" description="Basic and acidic residues" evidence="1">
    <location>
        <begin position="62"/>
        <end position="87"/>
    </location>
</feature>
<evidence type="ECO:0000256" key="2">
    <source>
        <dbReference type="SAM" id="SignalP"/>
    </source>
</evidence>
<keyword evidence="2" id="KW-0732">Signal</keyword>
<accession>A0ABR1KQF8</accession>
<feature type="region of interest" description="Disordered" evidence="1">
    <location>
        <begin position="20"/>
        <end position="95"/>
    </location>
</feature>
<dbReference type="Proteomes" id="UP001363622">
    <property type="component" value="Unassembled WGS sequence"/>
</dbReference>
<feature type="signal peptide" evidence="2">
    <location>
        <begin position="1"/>
        <end position="20"/>
    </location>
</feature>
<sequence>MSVILHVCLSVSLLPYPTVSHAHGEQGPRSGRQAGRQGESEKDKEKKLNRTTHPHGVPHSSARGERCWGTREPDRQTNDHDVTDGEKRHKNKTMHTCMREENSHCMQSPGSARWIDTCWLPCLGVKADTWEW</sequence>
<dbReference type="EMBL" id="JBBPHU010000005">
    <property type="protein sequence ID" value="KAK7517605.1"/>
    <property type="molecule type" value="Genomic_DNA"/>
</dbReference>
<gene>
    <name evidence="3" type="ORF">IWZ03DRAFT_175906</name>
</gene>
<evidence type="ECO:0000313" key="4">
    <source>
        <dbReference type="Proteomes" id="UP001363622"/>
    </source>
</evidence>
<evidence type="ECO:0000313" key="3">
    <source>
        <dbReference type="EMBL" id="KAK7517605.1"/>
    </source>
</evidence>
<protein>
    <recommendedName>
        <fullName evidence="5">Secreted protein</fullName>
    </recommendedName>
</protein>
<comment type="caution">
    <text evidence="3">The sequence shown here is derived from an EMBL/GenBank/DDBJ whole genome shotgun (WGS) entry which is preliminary data.</text>
</comment>
<evidence type="ECO:0008006" key="5">
    <source>
        <dbReference type="Google" id="ProtNLM"/>
    </source>
</evidence>